<keyword evidence="1" id="KW-0472">Membrane</keyword>
<dbReference type="AlphaFoldDB" id="A0AAP0RVE1"/>
<gene>
    <name evidence="2" type="ORF">L1049_005435</name>
</gene>
<reference evidence="2 3" key="1">
    <citation type="journal article" date="2024" name="Plant J.">
        <title>Genome sequences and population genomics reveal climatic adaptation and genomic divergence between two closely related sweetgum species.</title>
        <authorList>
            <person name="Xu W.Q."/>
            <person name="Ren C.Q."/>
            <person name="Zhang X.Y."/>
            <person name="Comes H.P."/>
            <person name="Liu X.H."/>
            <person name="Li Y.G."/>
            <person name="Kettle C.J."/>
            <person name="Jalonen R."/>
            <person name="Gaisberger H."/>
            <person name="Ma Y.Z."/>
            <person name="Qiu Y.X."/>
        </authorList>
    </citation>
    <scope>NUCLEOTIDE SEQUENCE [LARGE SCALE GENOMIC DNA]</scope>
    <source>
        <strain evidence="2">Hangzhou</strain>
    </source>
</reference>
<name>A0AAP0RVE1_LIQFO</name>
<dbReference type="PANTHER" id="PTHR37172">
    <property type="entry name" value="TRANSMEMBRANE PROTEIN"/>
    <property type="match status" value="1"/>
</dbReference>
<organism evidence="2 3">
    <name type="scientific">Liquidambar formosana</name>
    <name type="common">Formosan gum</name>
    <dbReference type="NCBI Taxonomy" id="63359"/>
    <lineage>
        <taxon>Eukaryota</taxon>
        <taxon>Viridiplantae</taxon>
        <taxon>Streptophyta</taxon>
        <taxon>Embryophyta</taxon>
        <taxon>Tracheophyta</taxon>
        <taxon>Spermatophyta</taxon>
        <taxon>Magnoliopsida</taxon>
        <taxon>eudicotyledons</taxon>
        <taxon>Gunneridae</taxon>
        <taxon>Pentapetalae</taxon>
        <taxon>Saxifragales</taxon>
        <taxon>Altingiaceae</taxon>
        <taxon>Liquidambar</taxon>
    </lineage>
</organism>
<sequence length="249" mass="27927">MGWKQWQQKGRNLLNSDFLREPFHILTITLLSLLLPLSFLLLARLSSAHYLLAFTPLPQPCPLIFSLFFYSNPTLLHALVSIISVATLIHGLTVCVGLGIEGSIAAGIDGISFGDERNLFGRVIFFLGLHETMLHWSRTVVKPIVDDTVFGVAREERWVERVVLAASCGSLWWWRLRNEVESLVILAEVKKKLLMGVGVADFVGWWLYYLTVTIGMVRIVKGLMWLGMVLLSRKVEGTTGNSCGNEDKV</sequence>
<keyword evidence="1" id="KW-0812">Transmembrane</keyword>
<dbReference type="Proteomes" id="UP001415857">
    <property type="component" value="Unassembled WGS sequence"/>
</dbReference>
<evidence type="ECO:0000313" key="3">
    <source>
        <dbReference type="Proteomes" id="UP001415857"/>
    </source>
</evidence>
<dbReference type="EMBL" id="JBBPBK010000007">
    <property type="protein sequence ID" value="KAK9282515.1"/>
    <property type="molecule type" value="Genomic_DNA"/>
</dbReference>
<accession>A0AAP0RVE1</accession>
<comment type="caution">
    <text evidence="2">The sequence shown here is derived from an EMBL/GenBank/DDBJ whole genome shotgun (WGS) entry which is preliminary data.</text>
</comment>
<evidence type="ECO:0000313" key="2">
    <source>
        <dbReference type="EMBL" id="KAK9282515.1"/>
    </source>
</evidence>
<feature type="transmembrane region" description="Helical" evidence="1">
    <location>
        <begin position="76"/>
        <end position="98"/>
    </location>
</feature>
<proteinExistence type="predicted"/>
<evidence type="ECO:0000256" key="1">
    <source>
        <dbReference type="SAM" id="Phobius"/>
    </source>
</evidence>
<evidence type="ECO:0008006" key="4">
    <source>
        <dbReference type="Google" id="ProtNLM"/>
    </source>
</evidence>
<keyword evidence="3" id="KW-1185">Reference proteome</keyword>
<feature type="transmembrane region" description="Helical" evidence="1">
    <location>
        <begin position="23"/>
        <end position="43"/>
    </location>
</feature>
<dbReference type="PANTHER" id="PTHR37172:SF3">
    <property type="entry name" value="TRANSMEMBRANE PROTEIN"/>
    <property type="match status" value="1"/>
</dbReference>
<protein>
    <recommendedName>
        <fullName evidence="4">Transmembrane protein</fullName>
    </recommendedName>
</protein>
<keyword evidence="1" id="KW-1133">Transmembrane helix</keyword>